<organism evidence="1">
    <name type="scientific">marine sediment metagenome</name>
    <dbReference type="NCBI Taxonomy" id="412755"/>
    <lineage>
        <taxon>unclassified sequences</taxon>
        <taxon>metagenomes</taxon>
        <taxon>ecological metagenomes</taxon>
    </lineage>
</organism>
<dbReference type="EMBL" id="BARU01045273">
    <property type="protein sequence ID" value="GAH86334.1"/>
    <property type="molecule type" value="Genomic_DNA"/>
</dbReference>
<protein>
    <submittedName>
        <fullName evidence="1">Uncharacterized protein</fullName>
    </submittedName>
</protein>
<sequence length="53" mass="6152">MMPEVKFLVTAIRNKYLRSSDFKKVKSFYNTLYTSNRSKFPLTGVLIIGYGDL</sequence>
<comment type="caution">
    <text evidence="1">The sequence shown here is derived from an EMBL/GenBank/DDBJ whole genome shotgun (WGS) entry which is preliminary data.</text>
</comment>
<proteinExistence type="predicted"/>
<dbReference type="AlphaFoldDB" id="X1K7V8"/>
<name>X1K7V8_9ZZZZ</name>
<evidence type="ECO:0000313" key="1">
    <source>
        <dbReference type="EMBL" id="GAH86334.1"/>
    </source>
</evidence>
<reference evidence="1" key="1">
    <citation type="journal article" date="2014" name="Front. Microbiol.">
        <title>High frequency of phylogenetically diverse reductive dehalogenase-homologous genes in deep subseafloor sedimentary metagenomes.</title>
        <authorList>
            <person name="Kawai M."/>
            <person name="Futagami T."/>
            <person name="Toyoda A."/>
            <person name="Takaki Y."/>
            <person name="Nishi S."/>
            <person name="Hori S."/>
            <person name="Arai W."/>
            <person name="Tsubouchi T."/>
            <person name="Morono Y."/>
            <person name="Uchiyama I."/>
            <person name="Ito T."/>
            <person name="Fujiyama A."/>
            <person name="Inagaki F."/>
            <person name="Takami H."/>
        </authorList>
    </citation>
    <scope>NUCLEOTIDE SEQUENCE</scope>
    <source>
        <strain evidence="1">Expedition CK06-06</strain>
    </source>
</reference>
<accession>X1K7V8</accession>
<gene>
    <name evidence="1" type="ORF">S03H2_68762</name>
</gene>